<keyword evidence="2" id="KW-0378">Hydrolase</keyword>
<keyword evidence="3" id="KW-1185">Reference proteome</keyword>
<dbReference type="OrthoDB" id="1431099at2"/>
<organism evidence="2 3">
    <name type="scientific">Flavobacterium zepuense</name>
    <dbReference type="NCBI Taxonomy" id="2593302"/>
    <lineage>
        <taxon>Bacteria</taxon>
        <taxon>Pseudomonadati</taxon>
        <taxon>Bacteroidota</taxon>
        <taxon>Flavobacteriia</taxon>
        <taxon>Flavobacteriales</taxon>
        <taxon>Flavobacteriaceae</taxon>
        <taxon>Flavobacterium</taxon>
    </lineage>
</organism>
<keyword evidence="1" id="KW-0732">Signal</keyword>
<protein>
    <submittedName>
        <fullName evidence="2">Carboxypeptidase-like regulatory domain-containing protein</fullName>
    </submittedName>
</protein>
<dbReference type="RefSeq" id="WP_143375003.1">
    <property type="nucleotide sequence ID" value="NZ_VJVZ01000015.1"/>
</dbReference>
<dbReference type="Proteomes" id="UP000320643">
    <property type="component" value="Unassembled WGS sequence"/>
</dbReference>
<sequence>MKYFKVLWVTFLFLNSLIAFAQKSEPRQILHGKVVADSLAVDNITVNNISSRIAAVTDEKGLFTLYARATDTLIFSSVSFHTARLVLKESDFSQAQLAIKLNTNVIVLDEVVILPTRMIGDLNTVSKNTKTNAITSGVQGTDLKSTYTEMKFKPVEYKVDEVVNGALPGSMHPLRGLDLARIYRLYIKKDKKTKKDRGDVYSTEGQKTFADVAKERFTYNFFTEALKIPKDEIAAFLNFADSGDEAKTLLDPKKEFELTDYLVTKSKEYLKNKQ</sequence>
<evidence type="ECO:0000313" key="3">
    <source>
        <dbReference type="Proteomes" id="UP000320643"/>
    </source>
</evidence>
<keyword evidence="2" id="KW-0645">Protease</keyword>
<dbReference type="AlphaFoldDB" id="A0A552UUX7"/>
<dbReference type="SUPFAM" id="SSF49464">
    <property type="entry name" value="Carboxypeptidase regulatory domain-like"/>
    <property type="match status" value="1"/>
</dbReference>
<reference evidence="2 3" key="1">
    <citation type="submission" date="2019-07" db="EMBL/GenBank/DDBJ databases">
        <title>Flavobacterium sp. nov., isolated from glacier ice.</title>
        <authorList>
            <person name="Liu Q."/>
            <person name="Xin Y.-H."/>
        </authorList>
    </citation>
    <scope>NUCLEOTIDE SEQUENCE [LARGE SCALE GENOMIC DNA]</scope>
    <source>
        <strain evidence="2 3">ZT4R6</strain>
    </source>
</reference>
<evidence type="ECO:0000313" key="2">
    <source>
        <dbReference type="EMBL" id="TRW22036.1"/>
    </source>
</evidence>
<feature type="chain" id="PRO_5021812688" evidence="1">
    <location>
        <begin position="22"/>
        <end position="274"/>
    </location>
</feature>
<dbReference type="EMBL" id="VJVZ01000015">
    <property type="protein sequence ID" value="TRW22036.1"/>
    <property type="molecule type" value="Genomic_DNA"/>
</dbReference>
<keyword evidence="2" id="KW-0121">Carboxypeptidase</keyword>
<evidence type="ECO:0000256" key="1">
    <source>
        <dbReference type="SAM" id="SignalP"/>
    </source>
</evidence>
<proteinExistence type="predicted"/>
<gene>
    <name evidence="2" type="ORF">FMM05_18970</name>
</gene>
<comment type="caution">
    <text evidence="2">The sequence shown here is derived from an EMBL/GenBank/DDBJ whole genome shotgun (WGS) entry which is preliminary data.</text>
</comment>
<dbReference type="GO" id="GO:0004180">
    <property type="term" value="F:carboxypeptidase activity"/>
    <property type="evidence" value="ECO:0007669"/>
    <property type="project" value="UniProtKB-KW"/>
</dbReference>
<accession>A0A552UUX7</accession>
<dbReference type="InterPro" id="IPR008969">
    <property type="entry name" value="CarboxyPept-like_regulatory"/>
</dbReference>
<dbReference type="Pfam" id="PF13715">
    <property type="entry name" value="CarbopepD_reg_2"/>
    <property type="match status" value="1"/>
</dbReference>
<feature type="signal peptide" evidence="1">
    <location>
        <begin position="1"/>
        <end position="21"/>
    </location>
</feature>
<name>A0A552UUX7_9FLAO</name>